<sequence length="780" mass="86897">MCREANVECTFKANVKRPPSRSAYIISLESRLEAAEDKIKRLRAELAACQYQLATQQANPVVAKSQSPTSNAYSPERHPRENVNPVDGILYMMRQSLHSLIMPPPAPVVEDLQHVELLKQFSKIHIGTPTSLNDVRFVGQSSGISLVNAALDLKDEVKQQERMRHGGAGHAPELGREIWRLRRIQYWGLKPWENTSIRTHKLVFPPLPLMHNLIDLYFVNANIYLPLLHRPSFEKSVRDGLFLRNDGFASTLLLVCAIASRWHPDPQMGAPGGTGLGTETDVYGAGLTNPPDTPLSLPDDVEIPRPVCPSVSQSAQAAAAKGLVGAGLACGWAWFEMVVPTGGKHLYSMGTVYDLQYYSLAAQFLERAALPHVCWNLVSTALRLAQHLGIHRRRPGDEVPTAETELFKRALWVLIYQDRMLSSGMGRPCSLQYEEFDTDLPIDCDDEYWDHPTHPFQQPRGVPSKIAFFNSLMGINNIMAACLRVVYSLGRYKKVFLEHSDNWEESVVAEMTSAMNAWKDRVPEHLRWDPDRLSDRVFFDQSAALQCAFYHLQIFVHRPFIPGLALRAGPRIPPSSLPAMEICTQAARLCATVVDTRKIRNGNTPVVFNLYSVFGGAMILLINLWSQRRAGHVVDTRRDLDYVRKCMDALSICEDRWQHAGMMWDILVELSSLDPAGDVPTSSSTPNTSSSHVPSPAQSSGYSSAPAFYSDNLSSFAPLPPQQANVVDPDMSPTVDIDTLLNMDQQTMSLWANGNLGLGVQDWGEYVGGFTGVASQVDWR</sequence>
<reference evidence="6" key="1">
    <citation type="submission" date="2020-05" db="EMBL/GenBank/DDBJ databases">
        <title>Mycena genomes resolve the evolution of fungal bioluminescence.</title>
        <authorList>
            <person name="Tsai I.J."/>
        </authorList>
    </citation>
    <scope>NUCLEOTIDE SEQUENCE</scope>
    <source>
        <strain evidence="6">110903Hualien_Pintung</strain>
    </source>
</reference>
<feature type="compositionally biased region" description="Low complexity" evidence="3">
    <location>
        <begin position="680"/>
        <end position="700"/>
    </location>
</feature>
<evidence type="ECO:0000259" key="5">
    <source>
        <dbReference type="SMART" id="SM00906"/>
    </source>
</evidence>
<keyword evidence="7" id="KW-1185">Reference proteome</keyword>
<dbReference type="GO" id="GO:0008270">
    <property type="term" value="F:zinc ion binding"/>
    <property type="evidence" value="ECO:0007669"/>
    <property type="project" value="InterPro"/>
</dbReference>
<evidence type="ECO:0000256" key="4">
    <source>
        <dbReference type="SAM" id="Phobius"/>
    </source>
</evidence>
<dbReference type="GO" id="GO:0006351">
    <property type="term" value="P:DNA-templated transcription"/>
    <property type="evidence" value="ECO:0007669"/>
    <property type="project" value="InterPro"/>
</dbReference>
<accession>A0A8H6TPN7</accession>
<dbReference type="InterPro" id="IPR050987">
    <property type="entry name" value="AtrR-like"/>
</dbReference>
<dbReference type="CDD" id="cd12148">
    <property type="entry name" value="fungal_TF_MHR"/>
    <property type="match status" value="1"/>
</dbReference>
<organism evidence="6 7">
    <name type="scientific">Mycena chlorophos</name>
    <name type="common">Agaric fungus</name>
    <name type="synonym">Agaricus chlorophos</name>
    <dbReference type="NCBI Taxonomy" id="658473"/>
    <lineage>
        <taxon>Eukaryota</taxon>
        <taxon>Fungi</taxon>
        <taxon>Dikarya</taxon>
        <taxon>Basidiomycota</taxon>
        <taxon>Agaricomycotina</taxon>
        <taxon>Agaricomycetes</taxon>
        <taxon>Agaricomycetidae</taxon>
        <taxon>Agaricales</taxon>
        <taxon>Marasmiineae</taxon>
        <taxon>Mycenaceae</taxon>
        <taxon>Mycena</taxon>
    </lineage>
</organism>
<keyword evidence="1" id="KW-0539">Nucleus</keyword>
<evidence type="ECO:0000256" key="1">
    <source>
        <dbReference type="ARBA" id="ARBA00023242"/>
    </source>
</evidence>
<evidence type="ECO:0000256" key="3">
    <source>
        <dbReference type="SAM" id="MobiDB-lite"/>
    </source>
</evidence>
<name>A0A8H6TPN7_MYCCL</name>
<dbReference type="PANTHER" id="PTHR46910">
    <property type="entry name" value="TRANSCRIPTION FACTOR PDR1"/>
    <property type="match status" value="1"/>
</dbReference>
<dbReference type="AlphaFoldDB" id="A0A8H6TPN7"/>
<keyword evidence="4" id="KW-1133">Transmembrane helix</keyword>
<dbReference type="PANTHER" id="PTHR46910:SF38">
    <property type="entry name" value="ZN(2)-C6 FUNGAL-TYPE DOMAIN-CONTAINING PROTEIN"/>
    <property type="match status" value="1"/>
</dbReference>
<comment type="caution">
    <text evidence="6">The sequence shown here is derived from an EMBL/GenBank/DDBJ whole genome shotgun (WGS) entry which is preliminary data.</text>
</comment>
<evidence type="ECO:0000313" key="7">
    <source>
        <dbReference type="Proteomes" id="UP000613580"/>
    </source>
</evidence>
<dbReference type="InterPro" id="IPR007219">
    <property type="entry name" value="XnlR_reg_dom"/>
</dbReference>
<keyword evidence="4" id="KW-0472">Membrane</keyword>
<dbReference type="SMART" id="SM00906">
    <property type="entry name" value="Fungal_trans"/>
    <property type="match status" value="1"/>
</dbReference>
<evidence type="ECO:0000313" key="6">
    <source>
        <dbReference type="EMBL" id="KAF7320542.1"/>
    </source>
</evidence>
<dbReference type="Proteomes" id="UP000613580">
    <property type="component" value="Unassembled WGS sequence"/>
</dbReference>
<feature type="coiled-coil region" evidence="2">
    <location>
        <begin position="25"/>
        <end position="59"/>
    </location>
</feature>
<feature type="transmembrane region" description="Helical" evidence="4">
    <location>
        <begin position="606"/>
        <end position="625"/>
    </location>
</feature>
<keyword evidence="2" id="KW-0175">Coiled coil</keyword>
<feature type="transmembrane region" description="Helical" evidence="4">
    <location>
        <begin position="466"/>
        <end position="487"/>
    </location>
</feature>
<proteinExistence type="predicted"/>
<feature type="compositionally biased region" description="Polar residues" evidence="3">
    <location>
        <begin position="60"/>
        <end position="73"/>
    </location>
</feature>
<evidence type="ECO:0000256" key="2">
    <source>
        <dbReference type="SAM" id="Coils"/>
    </source>
</evidence>
<dbReference type="Pfam" id="PF04082">
    <property type="entry name" value="Fungal_trans"/>
    <property type="match status" value="1"/>
</dbReference>
<gene>
    <name evidence="6" type="ORF">HMN09_00137900</name>
</gene>
<feature type="region of interest" description="Disordered" evidence="3">
    <location>
        <begin position="677"/>
        <end position="703"/>
    </location>
</feature>
<keyword evidence="4" id="KW-0812">Transmembrane</keyword>
<feature type="domain" description="Xylanolytic transcriptional activator regulatory" evidence="5">
    <location>
        <begin position="374"/>
        <end position="447"/>
    </location>
</feature>
<dbReference type="EMBL" id="JACAZE010000002">
    <property type="protein sequence ID" value="KAF7320542.1"/>
    <property type="molecule type" value="Genomic_DNA"/>
</dbReference>
<dbReference type="GO" id="GO:0003700">
    <property type="term" value="F:DNA-binding transcription factor activity"/>
    <property type="evidence" value="ECO:0007669"/>
    <property type="project" value="InterPro"/>
</dbReference>
<protein>
    <submittedName>
        <fullName evidence="6">Fungal-trans domain-containing protein</fullName>
    </submittedName>
</protein>
<dbReference type="OrthoDB" id="4456959at2759"/>
<dbReference type="GO" id="GO:0003677">
    <property type="term" value="F:DNA binding"/>
    <property type="evidence" value="ECO:0007669"/>
    <property type="project" value="InterPro"/>
</dbReference>
<feature type="region of interest" description="Disordered" evidence="3">
    <location>
        <begin position="60"/>
        <end position="81"/>
    </location>
</feature>